<evidence type="ECO:0000313" key="5">
    <source>
        <dbReference type="EMBL" id="KAK3880745.1"/>
    </source>
</evidence>
<dbReference type="InterPro" id="IPR011011">
    <property type="entry name" value="Znf_FYVE_PHD"/>
</dbReference>
<comment type="caution">
    <text evidence="5">The sequence shown here is derived from an EMBL/GenBank/DDBJ whole genome shotgun (WGS) entry which is preliminary data.</text>
</comment>
<evidence type="ECO:0000259" key="4">
    <source>
        <dbReference type="SMART" id="SM00249"/>
    </source>
</evidence>
<name>A0AAE1FW76_PETCI</name>
<dbReference type="InterPro" id="IPR001965">
    <property type="entry name" value="Znf_PHD"/>
</dbReference>
<evidence type="ECO:0000256" key="3">
    <source>
        <dbReference type="ARBA" id="ARBA00022833"/>
    </source>
</evidence>
<dbReference type="Gene3D" id="3.30.40.10">
    <property type="entry name" value="Zinc/RING finger domain, C3HC4 (zinc finger)"/>
    <property type="match status" value="1"/>
</dbReference>
<keyword evidence="2" id="KW-0863">Zinc-finger</keyword>
<dbReference type="SMART" id="SM00249">
    <property type="entry name" value="PHD"/>
    <property type="match status" value="1"/>
</dbReference>
<dbReference type="EMBL" id="JAWQEG010001294">
    <property type="protein sequence ID" value="KAK3880745.1"/>
    <property type="molecule type" value="Genomic_DNA"/>
</dbReference>
<organism evidence="5 6">
    <name type="scientific">Petrolisthes cinctipes</name>
    <name type="common">Flat porcelain crab</name>
    <dbReference type="NCBI Taxonomy" id="88211"/>
    <lineage>
        <taxon>Eukaryota</taxon>
        <taxon>Metazoa</taxon>
        <taxon>Ecdysozoa</taxon>
        <taxon>Arthropoda</taxon>
        <taxon>Crustacea</taxon>
        <taxon>Multicrustacea</taxon>
        <taxon>Malacostraca</taxon>
        <taxon>Eumalacostraca</taxon>
        <taxon>Eucarida</taxon>
        <taxon>Decapoda</taxon>
        <taxon>Pleocyemata</taxon>
        <taxon>Anomura</taxon>
        <taxon>Galatheoidea</taxon>
        <taxon>Porcellanidae</taxon>
        <taxon>Petrolisthes</taxon>
    </lineage>
</organism>
<gene>
    <name evidence="5" type="ORF">Pcinc_014780</name>
</gene>
<sequence>MGSPVDELCLVCHERDYGKVKWLKCLKCKLGGHSTCTRMTGLKSNASEVNWVCDPCALVINSEVHLREEINVMKSDIIEIKNMLKDIRLPENLQNSVMAALPALTDGVTLAVEEALRECPEFTTSSLFTAVSKVFIAPLRCPLRESTYQHLPPRHFSPLLVKFSERMDWQLQLFADWDDQERLDAEINALVGARRRPRRIVTDRMNPFTSMSDDEFVDRFRLRKVSAVTLLEEVRNELPAAADLRGCPVPPHLQLLIAIRCMATGSHQRDLLSLRLFLVDAFSWTLKGVSLEGPGVTIVVRVAVGSPSDRLTGSGSSGSTSMVTAS</sequence>
<reference evidence="5" key="1">
    <citation type="submission" date="2023-10" db="EMBL/GenBank/DDBJ databases">
        <title>Genome assemblies of two species of porcelain crab, Petrolisthes cinctipes and Petrolisthes manimaculis (Anomura: Porcellanidae).</title>
        <authorList>
            <person name="Angst P."/>
        </authorList>
    </citation>
    <scope>NUCLEOTIDE SEQUENCE</scope>
    <source>
        <strain evidence="5">PB745_01</strain>
        <tissue evidence="5">Gill</tissue>
    </source>
</reference>
<dbReference type="SUPFAM" id="SSF57903">
    <property type="entry name" value="FYVE/PHD zinc finger"/>
    <property type="match status" value="1"/>
</dbReference>
<keyword evidence="1" id="KW-0479">Metal-binding</keyword>
<keyword evidence="6" id="KW-1185">Reference proteome</keyword>
<proteinExistence type="predicted"/>
<protein>
    <recommendedName>
        <fullName evidence="4">Zinc finger PHD-type domain-containing protein</fullName>
    </recommendedName>
</protein>
<accession>A0AAE1FW76</accession>
<keyword evidence="3" id="KW-0862">Zinc</keyword>
<dbReference type="CDD" id="cd15489">
    <property type="entry name" value="PHD_SF"/>
    <property type="match status" value="1"/>
</dbReference>
<dbReference type="AlphaFoldDB" id="A0AAE1FW76"/>
<evidence type="ECO:0000313" key="6">
    <source>
        <dbReference type="Proteomes" id="UP001286313"/>
    </source>
</evidence>
<evidence type="ECO:0000256" key="1">
    <source>
        <dbReference type="ARBA" id="ARBA00022723"/>
    </source>
</evidence>
<feature type="domain" description="Zinc finger PHD-type" evidence="4">
    <location>
        <begin position="8"/>
        <end position="57"/>
    </location>
</feature>
<evidence type="ECO:0000256" key="2">
    <source>
        <dbReference type="ARBA" id="ARBA00022771"/>
    </source>
</evidence>
<dbReference type="InterPro" id="IPR013083">
    <property type="entry name" value="Znf_RING/FYVE/PHD"/>
</dbReference>
<dbReference type="Proteomes" id="UP001286313">
    <property type="component" value="Unassembled WGS sequence"/>
</dbReference>
<dbReference type="GO" id="GO:0008270">
    <property type="term" value="F:zinc ion binding"/>
    <property type="evidence" value="ECO:0007669"/>
    <property type="project" value="UniProtKB-KW"/>
</dbReference>